<evidence type="ECO:0000313" key="3">
    <source>
        <dbReference type="EMBL" id="OBR91377.1"/>
    </source>
</evidence>
<organism evidence="2 4">
    <name type="scientific">Clostridium coskatii</name>
    <dbReference type="NCBI Taxonomy" id="1705578"/>
    <lineage>
        <taxon>Bacteria</taxon>
        <taxon>Bacillati</taxon>
        <taxon>Bacillota</taxon>
        <taxon>Clostridia</taxon>
        <taxon>Eubacteriales</taxon>
        <taxon>Clostridiaceae</taxon>
        <taxon>Clostridium</taxon>
    </lineage>
</organism>
<dbReference type="Pfam" id="PF12728">
    <property type="entry name" value="HTH_17"/>
    <property type="match status" value="1"/>
</dbReference>
<accession>A0A168MWL1</accession>
<sequence length="70" mass="8440">MIKERLNELPPLMTVKEMAQVLRIERSTANEIIYRENFTVIMLKSRRTRILKEELINWLENNTAKYKFNG</sequence>
<gene>
    <name evidence="3" type="ORF">CLCOS_35260</name>
    <name evidence="2" type="ORF">WX73_03238</name>
</gene>
<evidence type="ECO:0000313" key="4">
    <source>
        <dbReference type="Proteomes" id="UP000077384"/>
    </source>
</evidence>
<dbReference type="AlphaFoldDB" id="A0A168MWL1"/>
<feature type="domain" description="Helix-turn-helix" evidence="1">
    <location>
        <begin position="12"/>
        <end position="62"/>
    </location>
</feature>
<reference evidence="3 5" key="2">
    <citation type="journal article" date="2016" name="Front. Microbiol.">
        <title>Industrial Acetogenic Biocatalysts: A Comparative Metabolic and Genomic Analysis.</title>
        <authorList>
            <person name="Bengelsdorf F."/>
            <person name="Poehlein A."/>
            <person name="Sonja S."/>
            <person name="Erz C."/>
            <person name="Hummel T."/>
            <person name="Hoffmeister S."/>
            <person name="Daniel R."/>
            <person name="Durre P."/>
        </authorList>
    </citation>
    <scope>NUCLEOTIDE SEQUENCE [LARGE SCALE GENOMIC DNA]</scope>
    <source>
        <strain evidence="3 5">PTA-10522</strain>
    </source>
</reference>
<dbReference type="EMBL" id="LROR01000074">
    <property type="protein sequence ID" value="OBR91377.1"/>
    <property type="molecule type" value="Genomic_DNA"/>
</dbReference>
<dbReference type="Proteomes" id="UP000077384">
    <property type="component" value="Unassembled WGS sequence"/>
</dbReference>
<evidence type="ECO:0000259" key="1">
    <source>
        <dbReference type="Pfam" id="PF12728"/>
    </source>
</evidence>
<dbReference type="InterPro" id="IPR041657">
    <property type="entry name" value="HTH_17"/>
</dbReference>
<protein>
    <submittedName>
        <fullName evidence="2">Helix-turn-helix domain protein</fullName>
    </submittedName>
</protein>
<comment type="caution">
    <text evidence="2">The sequence shown here is derived from an EMBL/GenBank/DDBJ whole genome shotgun (WGS) entry which is preliminary data.</text>
</comment>
<dbReference type="PATRIC" id="fig|1705578.3.peg.3304"/>
<evidence type="ECO:0000313" key="5">
    <source>
        <dbReference type="Proteomes" id="UP000093694"/>
    </source>
</evidence>
<dbReference type="Proteomes" id="UP000093694">
    <property type="component" value="Unassembled WGS sequence"/>
</dbReference>
<evidence type="ECO:0000313" key="2">
    <source>
        <dbReference type="EMBL" id="OAA85403.1"/>
    </source>
</evidence>
<name>A0A168MWL1_9CLOT</name>
<dbReference type="EMBL" id="LITQ01000050">
    <property type="protein sequence ID" value="OAA85403.1"/>
    <property type="molecule type" value="Genomic_DNA"/>
</dbReference>
<reference evidence="2 4" key="1">
    <citation type="journal article" date="2015" name="Biotechnol. Bioeng.">
        <title>Genome sequence and phenotypic characterization of Caulobacter segnis.</title>
        <authorList>
            <person name="Patel S."/>
            <person name="Fletcher B."/>
            <person name="Scott D.C."/>
            <person name="Ely B."/>
        </authorList>
    </citation>
    <scope>NUCLEOTIDE SEQUENCE [LARGE SCALE GENOMIC DNA]</scope>
    <source>
        <strain evidence="2 4">PS02</strain>
    </source>
</reference>
<dbReference type="RefSeq" id="WP_063602548.1">
    <property type="nucleotide sequence ID" value="NZ_LITQ01000050.1"/>
</dbReference>
<proteinExistence type="predicted"/>
<keyword evidence="5" id="KW-1185">Reference proteome</keyword>